<evidence type="ECO:0000313" key="3">
    <source>
        <dbReference type="Proteomes" id="UP000182312"/>
    </source>
</evidence>
<dbReference type="EMBL" id="FOJO01000003">
    <property type="protein sequence ID" value="SFA43591.1"/>
    <property type="molecule type" value="Genomic_DNA"/>
</dbReference>
<dbReference type="Gene3D" id="3.60.15.10">
    <property type="entry name" value="Ribonuclease Z/Hydroxyacylglutathione hydrolase-like"/>
    <property type="match status" value="1"/>
</dbReference>
<evidence type="ECO:0000313" key="2">
    <source>
        <dbReference type="EMBL" id="SFA43591.1"/>
    </source>
</evidence>
<dbReference type="AlphaFoldDB" id="A0A1I0SVT2"/>
<dbReference type="GO" id="GO:0070813">
    <property type="term" value="P:hydrogen sulfide metabolic process"/>
    <property type="evidence" value="ECO:0007669"/>
    <property type="project" value="TreeGrafter"/>
</dbReference>
<dbReference type="PANTHER" id="PTHR43084">
    <property type="entry name" value="PERSULFIDE DIOXYGENASE ETHE1"/>
    <property type="match status" value="1"/>
</dbReference>
<name>A0A1I0SVT2_9RHOB</name>
<accession>A0A1I0SVT2</accession>
<dbReference type="RefSeq" id="WP_052081337.1">
    <property type="nucleotide sequence ID" value="NZ_FOJO01000003.1"/>
</dbReference>
<reference evidence="2 3" key="1">
    <citation type="submission" date="2016-10" db="EMBL/GenBank/DDBJ databases">
        <authorList>
            <person name="de Groot N.N."/>
        </authorList>
    </citation>
    <scope>NUCLEOTIDE SEQUENCE [LARGE SCALE GENOMIC DNA]</scope>
    <source>
        <strain evidence="2 3">CGMCC 1.6117</strain>
    </source>
</reference>
<dbReference type="PANTHER" id="PTHR43084:SF1">
    <property type="entry name" value="PERSULFIDE DIOXYGENASE ETHE1, MITOCHONDRIAL"/>
    <property type="match status" value="1"/>
</dbReference>
<dbReference type="Pfam" id="PF04273">
    <property type="entry name" value="BLH_phosphatase"/>
    <property type="match status" value="1"/>
</dbReference>
<dbReference type="GO" id="GO:0050313">
    <property type="term" value="F:sulfur dioxygenase activity"/>
    <property type="evidence" value="ECO:0007669"/>
    <property type="project" value="TreeGrafter"/>
</dbReference>
<dbReference type="InterPro" id="IPR005939">
    <property type="entry name" value="BLH_phosphatase-like"/>
</dbReference>
<evidence type="ECO:0000259" key="1">
    <source>
        <dbReference type="Pfam" id="PF04273"/>
    </source>
</evidence>
<dbReference type="GO" id="GO:0006749">
    <property type="term" value="P:glutathione metabolic process"/>
    <property type="evidence" value="ECO:0007669"/>
    <property type="project" value="TreeGrafter"/>
</dbReference>
<sequence>MPCKADPNVKPEVSAFPDPATSTISYVVRDPASDACAIIDSVMDIDYAAGRIGHESADAIIAYVRERGLHVEWLIETHVHADHLSAAPYIQAAPGGRIGIGRNITVVQETFGKVFNESTEFQRDGSHHLLVRNRPEGEERGQPSFAEIAKAARAAGSEVVHMPPAGPADLAPRAPAMAWALRTASGPVLACCRSGARSSTPRTAATASLPCLRTRPAPEVARDLPLPKVAPCAFP</sequence>
<dbReference type="SUPFAM" id="SSF56281">
    <property type="entry name" value="Metallo-hydrolase/oxidoreductase"/>
    <property type="match status" value="1"/>
</dbReference>
<protein>
    <submittedName>
        <fullName evidence="2">TIGR01244 family protein</fullName>
    </submittedName>
</protein>
<dbReference type="Proteomes" id="UP000182312">
    <property type="component" value="Unassembled WGS sequence"/>
</dbReference>
<gene>
    <name evidence="2" type="ORF">SAMN04487972_10360</name>
</gene>
<proteinExistence type="predicted"/>
<dbReference type="InterPro" id="IPR051682">
    <property type="entry name" value="Mito_Persulfide_Diox"/>
</dbReference>
<dbReference type="InterPro" id="IPR036866">
    <property type="entry name" value="RibonucZ/Hydroxyglut_hydro"/>
</dbReference>
<dbReference type="OrthoDB" id="9784009at2"/>
<dbReference type="GO" id="GO:0016787">
    <property type="term" value="F:hydrolase activity"/>
    <property type="evidence" value="ECO:0007669"/>
    <property type="project" value="InterPro"/>
</dbReference>
<feature type="domain" description="Beta-lactamase hydrolase-like protein phosphatase-like" evidence="1">
    <location>
        <begin position="127"/>
        <end position="200"/>
    </location>
</feature>
<organism evidence="2 3">
    <name type="scientific">Paracoccus halophilus</name>
    <dbReference type="NCBI Taxonomy" id="376733"/>
    <lineage>
        <taxon>Bacteria</taxon>
        <taxon>Pseudomonadati</taxon>
        <taxon>Pseudomonadota</taxon>
        <taxon>Alphaproteobacteria</taxon>
        <taxon>Rhodobacterales</taxon>
        <taxon>Paracoccaceae</taxon>
        <taxon>Paracoccus</taxon>
    </lineage>
</organism>